<accession>A0A840TLM7</accession>
<organism evidence="1 2">
    <name type="scientific">Rhabdobacter roseus</name>
    <dbReference type="NCBI Taxonomy" id="1655419"/>
    <lineage>
        <taxon>Bacteria</taxon>
        <taxon>Pseudomonadati</taxon>
        <taxon>Bacteroidota</taxon>
        <taxon>Cytophagia</taxon>
        <taxon>Cytophagales</taxon>
        <taxon>Cytophagaceae</taxon>
        <taxon>Rhabdobacter</taxon>
    </lineage>
</organism>
<reference evidence="1 2" key="1">
    <citation type="submission" date="2020-08" db="EMBL/GenBank/DDBJ databases">
        <title>Genomic Encyclopedia of Type Strains, Phase IV (KMG-IV): sequencing the most valuable type-strain genomes for metagenomic binning, comparative biology and taxonomic classification.</title>
        <authorList>
            <person name="Goeker M."/>
        </authorList>
    </citation>
    <scope>NUCLEOTIDE SEQUENCE [LARGE SCALE GENOMIC DNA]</scope>
    <source>
        <strain evidence="1 2">DSM 105074</strain>
    </source>
</reference>
<dbReference type="AlphaFoldDB" id="A0A840TLM7"/>
<comment type="caution">
    <text evidence="1">The sequence shown here is derived from an EMBL/GenBank/DDBJ whole genome shotgun (WGS) entry which is preliminary data.</text>
</comment>
<proteinExistence type="predicted"/>
<gene>
    <name evidence="1" type="ORF">HNQ92_000254</name>
</gene>
<keyword evidence="2" id="KW-1185">Reference proteome</keyword>
<dbReference type="InterPro" id="IPR046508">
    <property type="entry name" value="DUF6686"/>
</dbReference>
<name>A0A840TLM7_9BACT</name>
<protein>
    <submittedName>
        <fullName evidence="1">Uncharacterized protein</fullName>
    </submittedName>
</protein>
<dbReference type="RefSeq" id="WP_184169712.1">
    <property type="nucleotide sequence ID" value="NZ_JACHGF010000001.1"/>
</dbReference>
<dbReference type="Pfam" id="PF20391">
    <property type="entry name" value="DUF6686"/>
    <property type="match status" value="1"/>
</dbReference>
<evidence type="ECO:0000313" key="1">
    <source>
        <dbReference type="EMBL" id="MBB5282133.1"/>
    </source>
</evidence>
<evidence type="ECO:0000313" key="2">
    <source>
        <dbReference type="Proteomes" id="UP000557307"/>
    </source>
</evidence>
<sequence>MANTYHSNTELRLLSQKPNGYIGQCPCCEHYNFVFKNFLFVFNEDSLRGFQEVLYDEKYLCTIEPKLPHGKGYLLPSPLPNFMLVFTEKELEELRNLFQEALLTLEVERLLRS</sequence>
<dbReference type="EMBL" id="JACHGF010000001">
    <property type="protein sequence ID" value="MBB5282133.1"/>
    <property type="molecule type" value="Genomic_DNA"/>
</dbReference>
<dbReference type="Proteomes" id="UP000557307">
    <property type="component" value="Unassembled WGS sequence"/>
</dbReference>